<dbReference type="InterPro" id="IPR000917">
    <property type="entry name" value="Sulfatase_N"/>
</dbReference>
<dbReference type="RefSeq" id="WP_265763960.1">
    <property type="nucleotide sequence ID" value="NZ_JAGGJA010000001.1"/>
</dbReference>
<evidence type="ECO:0000256" key="4">
    <source>
        <dbReference type="ARBA" id="ARBA00022837"/>
    </source>
</evidence>
<comment type="similarity">
    <text evidence="1">Belongs to the sulfatase family.</text>
</comment>
<keyword evidence="4" id="KW-0106">Calcium</keyword>
<evidence type="ECO:0000256" key="2">
    <source>
        <dbReference type="ARBA" id="ARBA00022723"/>
    </source>
</evidence>
<dbReference type="PANTHER" id="PTHR42693">
    <property type="entry name" value="ARYLSULFATASE FAMILY MEMBER"/>
    <property type="match status" value="1"/>
</dbReference>
<gene>
    <name evidence="6" type="ORF">J6I44_00460</name>
</gene>
<protein>
    <submittedName>
        <fullName evidence="6">Sulfatase-like hydrolase/transferase</fullName>
    </submittedName>
</protein>
<dbReference type="InterPro" id="IPR024607">
    <property type="entry name" value="Sulfatase_CS"/>
</dbReference>
<comment type="caution">
    <text evidence="6">The sequence shown here is derived from an EMBL/GenBank/DDBJ whole genome shotgun (WGS) entry which is preliminary data.</text>
</comment>
<dbReference type="SUPFAM" id="SSF53649">
    <property type="entry name" value="Alkaline phosphatase-like"/>
    <property type="match status" value="1"/>
</dbReference>
<reference evidence="6 7" key="1">
    <citation type="submission" date="2021-03" db="EMBL/GenBank/DDBJ databases">
        <title>Aliifodinibius sp. nov., a new bacterium isolated from saline soil.</title>
        <authorList>
            <person name="Galisteo C."/>
            <person name="De La Haba R."/>
            <person name="Sanchez-Porro C."/>
            <person name="Ventosa A."/>
        </authorList>
    </citation>
    <scope>NUCLEOTIDE SEQUENCE [LARGE SCALE GENOMIC DNA]</scope>
    <source>
        <strain evidence="6 7">1BSP15-2V2</strain>
    </source>
</reference>
<keyword evidence="7" id="KW-1185">Reference proteome</keyword>
<keyword evidence="2" id="KW-0479">Metal-binding</keyword>
<dbReference type="Gene3D" id="3.30.1120.10">
    <property type="match status" value="1"/>
</dbReference>
<dbReference type="Gene3D" id="3.40.720.10">
    <property type="entry name" value="Alkaline Phosphatase, subunit A"/>
    <property type="match status" value="1"/>
</dbReference>
<organism evidence="6 7">
    <name type="scientific">Fodinibius salsisoli</name>
    <dbReference type="NCBI Taxonomy" id="2820877"/>
    <lineage>
        <taxon>Bacteria</taxon>
        <taxon>Pseudomonadati</taxon>
        <taxon>Balneolota</taxon>
        <taxon>Balneolia</taxon>
        <taxon>Balneolales</taxon>
        <taxon>Balneolaceae</taxon>
        <taxon>Fodinibius</taxon>
    </lineage>
</organism>
<evidence type="ECO:0000256" key="3">
    <source>
        <dbReference type="ARBA" id="ARBA00022801"/>
    </source>
</evidence>
<dbReference type="PROSITE" id="PS00523">
    <property type="entry name" value="SULFATASE_1"/>
    <property type="match status" value="1"/>
</dbReference>
<evidence type="ECO:0000256" key="1">
    <source>
        <dbReference type="ARBA" id="ARBA00008779"/>
    </source>
</evidence>
<proteinExistence type="inferred from homology"/>
<sequence length="452" mass="50594">MAVIALLVSLLTVSCSGSDDSQQTQRPNILVIMADDAGWNDVGYHGSEIETPNIDSMASSGVALSRFYVAPTCSPTRAAFLTGMPASRMGIVVPISGRSKKALPDSITTLPQALQQAGYQTALMGKWHLGLTTESGPGAYGFDYSYGFLHGQIDQYTHNYKNGDASWYKNGKLIDEEGHATDLITQEAIDWLSQKRDQNSPFFLQVAYSAPHTPLQEEEKWKERYQGVISDTSRLDYAAAMTHMDHGIGQLIATLKKEGLEENTLVLFMSDNGAQEEWVPDWQYDGKFGPNRTLGSNQPYRGWKTSNYEGGIRVPAVLYWDGQLNQGAFNKLVNVTDLMPTFLALAGVDTQPCSIEGRNIWPQVSGQDQDYEKEREVYIRGHLQESFITQGWKIIRTRHPDEEPDYELYQLAEDPQEINNVMDKYPKKVAGMKKRLEQEFSADADSVNYTIE</sequence>
<keyword evidence="3" id="KW-0378">Hydrolase</keyword>
<dbReference type="Pfam" id="PF00884">
    <property type="entry name" value="Sulfatase"/>
    <property type="match status" value="1"/>
</dbReference>
<evidence type="ECO:0000313" key="6">
    <source>
        <dbReference type="EMBL" id="MCW9705297.1"/>
    </source>
</evidence>
<dbReference type="InterPro" id="IPR050738">
    <property type="entry name" value="Sulfatase"/>
</dbReference>
<dbReference type="Proteomes" id="UP001207918">
    <property type="component" value="Unassembled WGS sequence"/>
</dbReference>
<evidence type="ECO:0000313" key="7">
    <source>
        <dbReference type="Proteomes" id="UP001207918"/>
    </source>
</evidence>
<dbReference type="PANTHER" id="PTHR42693:SF27">
    <property type="entry name" value="ARYLSULFATASE B [PRECURSOR]"/>
    <property type="match status" value="1"/>
</dbReference>
<feature type="domain" description="Sulfatase N-terminal" evidence="5">
    <location>
        <begin position="27"/>
        <end position="348"/>
    </location>
</feature>
<evidence type="ECO:0000259" key="5">
    <source>
        <dbReference type="Pfam" id="PF00884"/>
    </source>
</evidence>
<accession>A0ABT3PHA2</accession>
<dbReference type="EMBL" id="JAGGJA010000001">
    <property type="protein sequence ID" value="MCW9705297.1"/>
    <property type="molecule type" value="Genomic_DNA"/>
</dbReference>
<name>A0ABT3PHA2_9BACT</name>
<dbReference type="InterPro" id="IPR017850">
    <property type="entry name" value="Alkaline_phosphatase_core_sf"/>
</dbReference>